<name>A0ABV2YW00_9ACTN</name>
<evidence type="ECO:0000313" key="3">
    <source>
        <dbReference type="EMBL" id="MEU3709925.1"/>
    </source>
</evidence>
<dbReference type="Gene3D" id="3.40.50.620">
    <property type="entry name" value="HUPs"/>
    <property type="match status" value="1"/>
</dbReference>
<comment type="caution">
    <text evidence="3">The sequence shown here is derived from an EMBL/GenBank/DDBJ whole genome shotgun (WGS) entry which is preliminary data.</text>
</comment>
<dbReference type="SUPFAM" id="SSF52402">
    <property type="entry name" value="Adenine nucleotide alpha hydrolases-like"/>
    <property type="match status" value="1"/>
</dbReference>
<dbReference type="InterPro" id="IPR014729">
    <property type="entry name" value="Rossmann-like_a/b/a_fold"/>
</dbReference>
<protein>
    <submittedName>
        <fullName evidence="3">Universal stress protein</fullName>
    </submittedName>
</protein>
<dbReference type="RefSeq" id="WP_030278773.1">
    <property type="nucleotide sequence ID" value="NZ_JBEZVI010000004.1"/>
</dbReference>
<organism evidence="3 4">
    <name type="scientific">Streptomyces catenulae</name>
    <dbReference type="NCBI Taxonomy" id="66875"/>
    <lineage>
        <taxon>Bacteria</taxon>
        <taxon>Bacillati</taxon>
        <taxon>Actinomycetota</taxon>
        <taxon>Actinomycetes</taxon>
        <taxon>Kitasatosporales</taxon>
        <taxon>Streptomycetaceae</taxon>
        <taxon>Streptomyces</taxon>
    </lineage>
</organism>
<dbReference type="CDD" id="cd23659">
    <property type="entry name" value="USP_At3g01520-like"/>
    <property type="match status" value="1"/>
</dbReference>
<dbReference type="PRINTS" id="PR01438">
    <property type="entry name" value="UNVRSLSTRESS"/>
</dbReference>
<dbReference type="PANTHER" id="PTHR31964:SF113">
    <property type="entry name" value="USPA DOMAIN-CONTAINING PROTEIN"/>
    <property type="match status" value="1"/>
</dbReference>
<evidence type="ECO:0000256" key="1">
    <source>
        <dbReference type="ARBA" id="ARBA00008791"/>
    </source>
</evidence>
<proteinExistence type="inferred from homology"/>
<dbReference type="InterPro" id="IPR006016">
    <property type="entry name" value="UspA"/>
</dbReference>
<gene>
    <name evidence="3" type="ORF">AB0E61_07465</name>
</gene>
<evidence type="ECO:0000259" key="2">
    <source>
        <dbReference type="Pfam" id="PF00582"/>
    </source>
</evidence>
<sequence>MENRQQDHGRIVVGVDGSEPSQEALRWALRQAELTGSTVTAVMAWEYPPLYGSVGWMDTPQDFRTSLEQSAGQELDEALAKAVRPGSGPPVEKFLGYGTAAGVLLEAARGADLLVVGSRGRGGFTGALLGSVSHHCTAHAPCPVVVVRETEPAAEEK</sequence>
<reference evidence="3 4" key="1">
    <citation type="submission" date="2024-06" db="EMBL/GenBank/DDBJ databases">
        <title>The Natural Products Discovery Center: Release of the First 8490 Sequenced Strains for Exploring Actinobacteria Biosynthetic Diversity.</title>
        <authorList>
            <person name="Kalkreuter E."/>
            <person name="Kautsar S.A."/>
            <person name="Yang D."/>
            <person name="Bader C.D."/>
            <person name="Teijaro C.N."/>
            <person name="Fluegel L."/>
            <person name="Davis C.M."/>
            <person name="Simpson J.R."/>
            <person name="Lauterbach L."/>
            <person name="Steele A.D."/>
            <person name="Gui C."/>
            <person name="Meng S."/>
            <person name="Li G."/>
            <person name="Viehrig K."/>
            <person name="Ye F."/>
            <person name="Su P."/>
            <person name="Kiefer A.F."/>
            <person name="Nichols A."/>
            <person name="Cepeda A.J."/>
            <person name="Yan W."/>
            <person name="Fan B."/>
            <person name="Jiang Y."/>
            <person name="Adhikari A."/>
            <person name="Zheng C.-J."/>
            <person name="Schuster L."/>
            <person name="Cowan T.M."/>
            <person name="Smanski M.J."/>
            <person name="Chevrette M.G."/>
            <person name="De Carvalho L.P.S."/>
            <person name="Shen B."/>
        </authorList>
    </citation>
    <scope>NUCLEOTIDE SEQUENCE [LARGE SCALE GENOMIC DNA]</scope>
    <source>
        <strain evidence="3 4">NPDC033039</strain>
    </source>
</reference>
<dbReference type="Proteomes" id="UP001550853">
    <property type="component" value="Unassembled WGS sequence"/>
</dbReference>
<dbReference type="EMBL" id="JBEZVI010000004">
    <property type="protein sequence ID" value="MEU3709925.1"/>
    <property type="molecule type" value="Genomic_DNA"/>
</dbReference>
<dbReference type="Pfam" id="PF00582">
    <property type="entry name" value="Usp"/>
    <property type="match status" value="1"/>
</dbReference>
<accession>A0ABV2YW00</accession>
<keyword evidence="4" id="KW-1185">Reference proteome</keyword>
<dbReference type="InterPro" id="IPR006015">
    <property type="entry name" value="Universal_stress_UspA"/>
</dbReference>
<evidence type="ECO:0000313" key="4">
    <source>
        <dbReference type="Proteomes" id="UP001550853"/>
    </source>
</evidence>
<feature type="domain" description="UspA" evidence="2">
    <location>
        <begin position="10"/>
        <end position="148"/>
    </location>
</feature>
<dbReference type="PANTHER" id="PTHR31964">
    <property type="entry name" value="ADENINE NUCLEOTIDE ALPHA HYDROLASES-LIKE SUPERFAMILY PROTEIN"/>
    <property type="match status" value="1"/>
</dbReference>
<comment type="similarity">
    <text evidence="1">Belongs to the universal stress protein A family.</text>
</comment>